<sequence>MREKKSSAQKSIPNPMNLVNRGRLGLAKKERSTAIRERKITEALLSVGCSFVRSMDGNNKTWHR</sequence>
<organism evidence="1 2">
    <name type="scientific">Trichonephila clavata</name>
    <name type="common">Joro spider</name>
    <name type="synonym">Nephila clavata</name>
    <dbReference type="NCBI Taxonomy" id="2740835"/>
    <lineage>
        <taxon>Eukaryota</taxon>
        <taxon>Metazoa</taxon>
        <taxon>Ecdysozoa</taxon>
        <taxon>Arthropoda</taxon>
        <taxon>Chelicerata</taxon>
        <taxon>Arachnida</taxon>
        <taxon>Araneae</taxon>
        <taxon>Araneomorphae</taxon>
        <taxon>Entelegynae</taxon>
        <taxon>Araneoidea</taxon>
        <taxon>Nephilidae</taxon>
        <taxon>Trichonephila</taxon>
    </lineage>
</organism>
<evidence type="ECO:0000313" key="2">
    <source>
        <dbReference type="Proteomes" id="UP000887116"/>
    </source>
</evidence>
<accession>A0A8X6JFE1</accession>
<gene>
    <name evidence="1" type="ORF">TNCT_427721</name>
</gene>
<proteinExistence type="predicted"/>
<name>A0A8X6JFE1_TRICU</name>
<comment type="caution">
    <text evidence="1">The sequence shown here is derived from an EMBL/GenBank/DDBJ whole genome shotgun (WGS) entry which is preliminary data.</text>
</comment>
<reference evidence="1" key="1">
    <citation type="submission" date="2020-07" db="EMBL/GenBank/DDBJ databases">
        <title>Multicomponent nature underlies the extraordinary mechanical properties of spider dragline silk.</title>
        <authorList>
            <person name="Kono N."/>
            <person name="Nakamura H."/>
            <person name="Mori M."/>
            <person name="Yoshida Y."/>
            <person name="Ohtoshi R."/>
            <person name="Malay A.D."/>
            <person name="Moran D.A.P."/>
            <person name="Tomita M."/>
            <person name="Numata K."/>
            <person name="Arakawa K."/>
        </authorList>
    </citation>
    <scope>NUCLEOTIDE SEQUENCE</scope>
</reference>
<evidence type="ECO:0000313" key="1">
    <source>
        <dbReference type="EMBL" id="GFR33255.1"/>
    </source>
</evidence>
<protein>
    <submittedName>
        <fullName evidence="1">Uncharacterized protein</fullName>
    </submittedName>
</protein>
<keyword evidence="2" id="KW-1185">Reference proteome</keyword>
<dbReference type="AlphaFoldDB" id="A0A8X6JFE1"/>
<feature type="non-terminal residue" evidence="1">
    <location>
        <position position="64"/>
    </location>
</feature>
<dbReference type="Proteomes" id="UP000887116">
    <property type="component" value="Unassembled WGS sequence"/>
</dbReference>
<dbReference type="EMBL" id="BMAO01029643">
    <property type="protein sequence ID" value="GFR33255.1"/>
    <property type="molecule type" value="Genomic_DNA"/>
</dbReference>